<dbReference type="PANTHER" id="PTHR32212:SF269">
    <property type="entry name" value="F-BOX_RNI_FBD-LIKE DOMAIN PROTEIN"/>
    <property type="match status" value="1"/>
</dbReference>
<dbReference type="Gene3D" id="3.80.10.10">
    <property type="entry name" value="Ribonuclease Inhibitor"/>
    <property type="match status" value="1"/>
</dbReference>
<gene>
    <name evidence="1" type="ORF">MtrunA17_Chr3g0085981</name>
</gene>
<dbReference type="Gramene" id="rna13903">
    <property type="protein sequence ID" value="RHN65994.1"/>
    <property type="gene ID" value="gene13903"/>
</dbReference>
<protein>
    <submittedName>
        <fullName evidence="1">Putative leucine-rich repeat domain, L domain-containing protein</fullName>
    </submittedName>
</protein>
<dbReference type="EMBL" id="PSQE01000003">
    <property type="protein sequence ID" value="RHN65994.1"/>
    <property type="molecule type" value="Genomic_DNA"/>
</dbReference>
<sequence>MAPYLLKRIFNYAVSHNVQRLQIDVNSDIKSFSSCFFSCHTLTSLNLYVAHPRTSKKIFFPDYLNLPALTRLHLGDVAFRGGAEPFSAYPRLNSLMISNFEIIGEQNLYISSTTLVKLKIQVYYEPKKNYCKIELSTPGLCTFSFVGTPFEILSGNNPSSVKHVKIYANMWWNYVTAPSILLSWLQELADTKTLTVSSNTLQVLSLVPGLLKVKLHSLRNLKSLRVKMSRLSCGLSKSLIDAKLAQLPAGSQEEAAKLREAFKEGSSSIPDGIVYFLLQNSPSAKVHIIN</sequence>
<accession>A0A396INS1</accession>
<dbReference type="Proteomes" id="UP000265566">
    <property type="component" value="Chromosome 3"/>
</dbReference>
<dbReference type="InterPro" id="IPR032675">
    <property type="entry name" value="LRR_dom_sf"/>
</dbReference>
<name>A0A396INS1_MEDTR</name>
<comment type="caution">
    <text evidence="1">The sequence shown here is derived from an EMBL/GenBank/DDBJ whole genome shotgun (WGS) entry which is preliminary data.</text>
</comment>
<dbReference type="AlphaFoldDB" id="A0A396INS1"/>
<dbReference type="PANTHER" id="PTHR32212">
    <property type="entry name" value="CYCLIN-LIKE F-BOX"/>
    <property type="match status" value="1"/>
</dbReference>
<proteinExistence type="predicted"/>
<organism evidence="1 2">
    <name type="scientific">Medicago truncatula</name>
    <name type="common">Barrel medic</name>
    <name type="synonym">Medicago tribuloides</name>
    <dbReference type="NCBI Taxonomy" id="3880"/>
    <lineage>
        <taxon>Eukaryota</taxon>
        <taxon>Viridiplantae</taxon>
        <taxon>Streptophyta</taxon>
        <taxon>Embryophyta</taxon>
        <taxon>Tracheophyta</taxon>
        <taxon>Spermatophyta</taxon>
        <taxon>Magnoliopsida</taxon>
        <taxon>eudicotyledons</taxon>
        <taxon>Gunneridae</taxon>
        <taxon>Pentapetalae</taxon>
        <taxon>rosids</taxon>
        <taxon>fabids</taxon>
        <taxon>Fabales</taxon>
        <taxon>Fabaceae</taxon>
        <taxon>Papilionoideae</taxon>
        <taxon>50 kb inversion clade</taxon>
        <taxon>NPAAA clade</taxon>
        <taxon>Hologalegina</taxon>
        <taxon>IRL clade</taxon>
        <taxon>Trifolieae</taxon>
        <taxon>Medicago</taxon>
    </lineage>
</organism>
<dbReference type="SUPFAM" id="SSF52058">
    <property type="entry name" value="L domain-like"/>
    <property type="match status" value="1"/>
</dbReference>
<reference evidence="2" key="1">
    <citation type="journal article" date="2018" name="Nat. Plants">
        <title>Whole-genome landscape of Medicago truncatula symbiotic genes.</title>
        <authorList>
            <person name="Pecrix Y."/>
            <person name="Staton S.E."/>
            <person name="Sallet E."/>
            <person name="Lelandais-Briere C."/>
            <person name="Moreau S."/>
            <person name="Carrere S."/>
            <person name="Blein T."/>
            <person name="Jardinaud M.F."/>
            <person name="Latrasse D."/>
            <person name="Zouine M."/>
            <person name="Zahm M."/>
            <person name="Kreplak J."/>
            <person name="Mayjonade B."/>
            <person name="Satge C."/>
            <person name="Perez M."/>
            <person name="Cauet S."/>
            <person name="Marande W."/>
            <person name="Chantry-Darmon C."/>
            <person name="Lopez-Roques C."/>
            <person name="Bouchez O."/>
            <person name="Berard A."/>
            <person name="Debelle F."/>
            <person name="Munos S."/>
            <person name="Bendahmane A."/>
            <person name="Berges H."/>
            <person name="Niebel A."/>
            <person name="Buitink J."/>
            <person name="Frugier F."/>
            <person name="Benhamed M."/>
            <person name="Crespi M."/>
            <person name="Gouzy J."/>
            <person name="Gamas P."/>
        </authorList>
    </citation>
    <scope>NUCLEOTIDE SEQUENCE [LARGE SCALE GENOMIC DNA]</scope>
    <source>
        <strain evidence="2">cv. Jemalong A17</strain>
    </source>
</reference>
<evidence type="ECO:0000313" key="2">
    <source>
        <dbReference type="Proteomes" id="UP000265566"/>
    </source>
</evidence>
<evidence type="ECO:0000313" key="1">
    <source>
        <dbReference type="EMBL" id="RHN65994.1"/>
    </source>
</evidence>